<comment type="caution">
    <text evidence="1">The sequence shown here is derived from an EMBL/GenBank/DDBJ whole genome shotgun (WGS) entry which is preliminary data.</text>
</comment>
<sequence length="457" mass="49555">MPKYVGKPSIRLARMFSQLESVSSTRLPNCCNALPSARAGPFAPTIRKPLGAGSATFSRRAKGRAVALCSTTVPMITAKVSGTSNNAPSWPASSRRIAKIADTAAATIPRGAIQASSARSRQFNPEPKVESATFSGRAMNWMINSRINTKGPRAIMAFKSRRAASRMNSPEISNTLRFSLKCRMCRTSTPFMFAIHMPISVTASRPDSCITWLEAMKMPNTPASVARLCRYSGNHWRRMICPSTQPPAMPNRLPQRMTPPKVSRLWLKPSPDALAMMKLYTTTASSAPIGSMTMPSQRRILATEALGRTTRSMGTITVGPVTRVSVPNSSASIQSKPSSQWVARVITAQVESAPTVTSRWTTLPISFHSDRCRVRLPSNRISATASDTNGINRGPNISCGSSHPSIGPARIPLSRRNRIAGSFRRQASHWQPSAATPMPPKANKICCSFIKASCSLK</sequence>
<accession>A0A120G9E9</accession>
<proteinExistence type="predicted"/>
<evidence type="ECO:0000313" key="1">
    <source>
        <dbReference type="EMBL" id="KWV90298.1"/>
    </source>
</evidence>
<organism evidence="1 2">
    <name type="scientific">Pseudomonas fluorescens</name>
    <dbReference type="NCBI Taxonomy" id="294"/>
    <lineage>
        <taxon>Bacteria</taxon>
        <taxon>Pseudomonadati</taxon>
        <taxon>Pseudomonadota</taxon>
        <taxon>Gammaproteobacteria</taxon>
        <taxon>Pseudomonadales</taxon>
        <taxon>Pseudomonadaceae</taxon>
        <taxon>Pseudomonas</taxon>
    </lineage>
</organism>
<name>A0A120G9E9_PSEFL</name>
<dbReference type="Proteomes" id="UP000061348">
    <property type="component" value="Unassembled WGS sequence"/>
</dbReference>
<evidence type="ECO:0000313" key="2">
    <source>
        <dbReference type="Proteomes" id="UP000061348"/>
    </source>
</evidence>
<protein>
    <submittedName>
        <fullName evidence="1">Uncharacterized protein</fullName>
    </submittedName>
</protein>
<dbReference type="EMBL" id="LCYA01000002">
    <property type="protein sequence ID" value="KWV90298.1"/>
    <property type="molecule type" value="Genomic_DNA"/>
</dbReference>
<dbReference type="AlphaFoldDB" id="A0A120G9E9"/>
<gene>
    <name evidence="1" type="ORF">PFLmoz3_00296</name>
</gene>
<reference evidence="1 2" key="1">
    <citation type="submission" date="2015-05" db="EMBL/GenBank/DDBJ databases">
        <title>A genomic and transcriptomic approach to investigate the blue pigment phenotype in Pseudomonas fluorescens.</title>
        <authorList>
            <person name="Andreani N.A."/>
            <person name="Cardazzo B."/>
        </authorList>
    </citation>
    <scope>NUCLEOTIDE SEQUENCE [LARGE SCALE GENOMIC DNA]</scope>
    <source>
        <strain evidence="1 2">Ps_22</strain>
    </source>
</reference>